<keyword evidence="2" id="KW-0521">NADP</keyword>
<dbReference type="PRINTS" id="PR00081">
    <property type="entry name" value="GDHRDH"/>
</dbReference>
<evidence type="ECO:0000256" key="2">
    <source>
        <dbReference type="ARBA" id="ARBA00022857"/>
    </source>
</evidence>
<evidence type="ECO:0000256" key="1">
    <source>
        <dbReference type="ARBA" id="ARBA00006484"/>
    </source>
</evidence>
<evidence type="ECO:0000313" key="5">
    <source>
        <dbReference type="EMBL" id="KAF2093240.1"/>
    </source>
</evidence>
<comment type="similarity">
    <text evidence="1">Belongs to the short-chain dehydrogenases/reductases (SDR) family.</text>
</comment>
<dbReference type="PRINTS" id="PR00080">
    <property type="entry name" value="SDRFAMILY"/>
</dbReference>
<dbReference type="SMART" id="SM00822">
    <property type="entry name" value="PKS_KR"/>
    <property type="match status" value="1"/>
</dbReference>
<evidence type="ECO:0000259" key="4">
    <source>
        <dbReference type="SMART" id="SM00822"/>
    </source>
</evidence>
<dbReference type="Pfam" id="PF13561">
    <property type="entry name" value="adh_short_C2"/>
    <property type="match status" value="1"/>
</dbReference>
<accession>A0A9P4I5U2</accession>
<dbReference type="InterPro" id="IPR020904">
    <property type="entry name" value="Sc_DH/Rdtase_CS"/>
</dbReference>
<dbReference type="OrthoDB" id="294295at2759"/>
<feature type="domain" description="Ketoreductase" evidence="4">
    <location>
        <begin position="13"/>
        <end position="157"/>
    </location>
</feature>
<organism evidence="5 6">
    <name type="scientific">Rhizodiscina lignyota</name>
    <dbReference type="NCBI Taxonomy" id="1504668"/>
    <lineage>
        <taxon>Eukaryota</taxon>
        <taxon>Fungi</taxon>
        <taxon>Dikarya</taxon>
        <taxon>Ascomycota</taxon>
        <taxon>Pezizomycotina</taxon>
        <taxon>Dothideomycetes</taxon>
        <taxon>Pleosporomycetidae</taxon>
        <taxon>Aulographales</taxon>
        <taxon>Rhizodiscinaceae</taxon>
        <taxon>Rhizodiscina</taxon>
    </lineage>
</organism>
<dbReference type="PROSITE" id="PS00061">
    <property type="entry name" value="ADH_SHORT"/>
    <property type="match status" value="1"/>
</dbReference>
<comment type="caution">
    <text evidence="5">The sequence shown here is derived from an EMBL/GenBank/DDBJ whole genome shotgun (WGS) entry which is preliminary data.</text>
</comment>
<keyword evidence="3" id="KW-0560">Oxidoreductase</keyword>
<dbReference type="Gene3D" id="3.40.50.720">
    <property type="entry name" value="NAD(P)-binding Rossmann-like Domain"/>
    <property type="match status" value="1"/>
</dbReference>
<sequence>MPSVLQLFSLEGQTAVITGATRGIGQAIALALAEAGADILLVQRDTSKTETKEAVEKLGRKCSIYTADLSSHSSVSALIPKILADKYDIHILVNCAGIQRRHPVHKFPDDDWNEVLQVNLSTVFTLCRDVGAHMLSREPDSRGRRGSIINFASLMSFQGGLNIPAYAASKGGVSQMTKTMSNDWASKGITINCIAPGYIATEMNTALINDEARAASILARIPAGRWGTPEDFKGAVLFLASRASSYVSGEILTVDGGWMGR</sequence>
<dbReference type="InterPro" id="IPR057326">
    <property type="entry name" value="KR_dom"/>
</dbReference>
<reference evidence="5" key="1">
    <citation type="journal article" date="2020" name="Stud. Mycol.">
        <title>101 Dothideomycetes genomes: a test case for predicting lifestyles and emergence of pathogens.</title>
        <authorList>
            <person name="Haridas S."/>
            <person name="Albert R."/>
            <person name="Binder M."/>
            <person name="Bloem J."/>
            <person name="Labutti K."/>
            <person name="Salamov A."/>
            <person name="Andreopoulos B."/>
            <person name="Baker S."/>
            <person name="Barry K."/>
            <person name="Bills G."/>
            <person name="Bluhm B."/>
            <person name="Cannon C."/>
            <person name="Castanera R."/>
            <person name="Culley D."/>
            <person name="Daum C."/>
            <person name="Ezra D."/>
            <person name="Gonzalez J."/>
            <person name="Henrissat B."/>
            <person name="Kuo A."/>
            <person name="Liang C."/>
            <person name="Lipzen A."/>
            <person name="Lutzoni F."/>
            <person name="Magnuson J."/>
            <person name="Mondo S."/>
            <person name="Nolan M."/>
            <person name="Ohm R."/>
            <person name="Pangilinan J."/>
            <person name="Park H.-J."/>
            <person name="Ramirez L."/>
            <person name="Alfaro M."/>
            <person name="Sun H."/>
            <person name="Tritt A."/>
            <person name="Yoshinaga Y."/>
            <person name="Zwiers L.-H."/>
            <person name="Turgeon B."/>
            <person name="Goodwin S."/>
            <person name="Spatafora J."/>
            <person name="Crous P."/>
            <person name="Grigoriev I."/>
        </authorList>
    </citation>
    <scope>NUCLEOTIDE SEQUENCE</scope>
    <source>
        <strain evidence="5">CBS 133067</strain>
    </source>
</reference>
<dbReference type="GO" id="GO:0016616">
    <property type="term" value="F:oxidoreductase activity, acting on the CH-OH group of donors, NAD or NADP as acceptor"/>
    <property type="evidence" value="ECO:0007669"/>
    <property type="project" value="UniProtKB-ARBA"/>
</dbReference>
<dbReference type="PANTHER" id="PTHR42760">
    <property type="entry name" value="SHORT-CHAIN DEHYDROGENASES/REDUCTASES FAMILY MEMBER"/>
    <property type="match status" value="1"/>
</dbReference>
<name>A0A9P4I5U2_9PEZI</name>
<evidence type="ECO:0000313" key="6">
    <source>
        <dbReference type="Proteomes" id="UP000799772"/>
    </source>
</evidence>
<dbReference type="InterPro" id="IPR002347">
    <property type="entry name" value="SDR_fam"/>
</dbReference>
<proteinExistence type="inferred from homology"/>
<dbReference type="SUPFAM" id="SSF51735">
    <property type="entry name" value="NAD(P)-binding Rossmann-fold domains"/>
    <property type="match status" value="1"/>
</dbReference>
<evidence type="ECO:0000256" key="3">
    <source>
        <dbReference type="ARBA" id="ARBA00023002"/>
    </source>
</evidence>
<dbReference type="PANTHER" id="PTHR42760:SF5">
    <property type="entry name" value="2-DEHYDRO-3-DEOXY-D-GLUCONATE 5-DEHYDROGENASE"/>
    <property type="match status" value="1"/>
</dbReference>
<keyword evidence="6" id="KW-1185">Reference proteome</keyword>
<dbReference type="Proteomes" id="UP000799772">
    <property type="component" value="Unassembled WGS sequence"/>
</dbReference>
<dbReference type="EMBL" id="ML978139">
    <property type="protein sequence ID" value="KAF2093240.1"/>
    <property type="molecule type" value="Genomic_DNA"/>
</dbReference>
<dbReference type="FunFam" id="3.40.50.720:FF:000398">
    <property type="entry name" value="Probable 2-deoxy-D-gluconate 3-dehydrogenase"/>
    <property type="match status" value="1"/>
</dbReference>
<gene>
    <name evidence="5" type="ORF">NA57DRAFT_48722</name>
</gene>
<protein>
    <submittedName>
        <fullName evidence="5">NAD(P)-binding protein</fullName>
    </submittedName>
</protein>
<dbReference type="InterPro" id="IPR036291">
    <property type="entry name" value="NAD(P)-bd_dom_sf"/>
</dbReference>
<dbReference type="AlphaFoldDB" id="A0A9P4I5U2"/>